<name>A0A6A5TIF3_9PLEO</name>
<accession>A0A6A5TIF3</accession>
<dbReference type="OrthoDB" id="5429427at2759"/>
<protein>
    <submittedName>
        <fullName evidence="1">Uncharacterized protein</fullName>
    </submittedName>
</protein>
<sequence length="292" mass="33579">MAFMKALRDLRTHVEVRGKQQGVMVPDLDKLLEDVKQIEGNLGVSIPQEKEEKDFWSYTRYMNALSSSEYAFSSQEPFETDRDVTRERILQHLTWDPPRDKTIPSTSFISAFDSIEKAKDRIKTEYLFPAYFVPAKSNIRIPVWLDRRRVALPQPGMWISIDEVRSFYDFGKGKGKGQDDEWLACGIISKELIEQIIPYDGKALHEERSQIRVVCKRGVFDWEARVWKPIPQLQYVGIVDDESDSISEEAGEMGESRPATIADVAEELGNLHIGKDSSKRDSLEQEDILQMC</sequence>
<evidence type="ECO:0000313" key="1">
    <source>
        <dbReference type="EMBL" id="KAF1952381.1"/>
    </source>
</evidence>
<dbReference type="AlphaFoldDB" id="A0A6A5TIF3"/>
<gene>
    <name evidence="1" type="ORF">CC80DRAFT_552510</name>
</gene>
<evidence type="ECO:0000313" key="2">
    <source>
        <dbReference type="Proteomes" id="UP000800035"/>
    </source>
</evidence>
<dbReference type="Proteomes" id="UP000800035">
    <property type="component" value="Unassembled WGS sequence"/>
</dbReference>
<proteinExistence type="predicted"/>
<reference evidence="1" key="1">
    <citation type="journal article" date="2020" name="Stud. Mycol.">
        <title>101 Dothideomycetes genomes: a test case for predicting lifestyles and emergence of pathogens.</title>
        <authorList>
            <person name="Haridas S."/>
            <person name="Albert R."/>
            <person name="Binder M."/>
            <person name="Bloem J."/>
            <person name="Labutti K."/>
            <person name="Salamov A."/>
            <person name="Andreopoulos B."/>
            <person name="Baker S."/>
            <person name="Barry K."/>
            <person name="Bills G."/>
            <person name="Bluhm B."/>
            <person name="Cannon C."/>
            <person name="Castanera R."/>
            <person name="Culley D."/>
            <person name="Daum C."/>
            <person name="Ezra D."/>
            <person name="Gonzalez J."/>
            <person name="Henrissat B."/>
            <person name="Kuo A."/>
            <person name="Liang C."/>
            <person name="Lipzen A."/>
            <person name="Lutzoni F."/>
            <person name="Magnuson J."/>
            <person name="Mondo S."/>
            <person name="Nolan M."/>
            <person name="Ohm R."/>
            <person name="Pangilinan J."/>
            <person name="Park H.-J."/>
            <person name="Ramirez L."/>
            <person name="Alfaro M."/>
            <person name="Sun H."/>
            <person name="Tritt A."/>
            <person name="Yoshinaga Y."/>
            <person name="Zwiers L.-H."/>
            <person name="Turgeon B."/>
            <person name="Goodwin S."/>
            <person name="Spatafora J."/>
            <person name="Crous P."/>
            <person name="Grigoriev I."/>
        </authorList>
    </citation>
    <scope>NUCLEOTIDE SEQUENCE</scope>
    <source>
        <strain evidence="1">CBS 675.92</strain>
    </source>
</reference>
<organism evidence="1 2">
    <name type="scientific">Byssothecium circinans</name>
    <dbReference type="NCBI Taxonomy" id="147558"/>
    <lineage>
        <taxon>Eukaryota</taxon>
        <taxon>Fungi</taxon>
        <taxon>Dikarya</taxon>
        <taxon>Ascomycota</taxon>
        <taxon>Pezizomycotina</taxon>
        <taxon>Dothideomycetes</taxon>
        <taxon>Pleosporomycetidae</taxon>
        <taxon>Pleosporales</taxon>
        <taxon>Massarineae</taxon>
        <taxon>Massarinaceae</taxon>
        <taxon>Byssothecium</taxon>
    </lineage>
</organism>
<keyword evidence="2" id="KW-1185">Reference proteome</keyword>
<dbReference type="EMBL" id="ML977011">
    <property type="protein sequence ID" value="KAF1952381.1"/>
    <property type="molecule type" value="Genomic_DNA"/>
</dbReference>